<proteinExistence type="predicted"/>
<protein>
    <recommendedName>
        <fullName evidence="4">Pentatricopeptide repeat-containing protein, chloroplastic</fullName>
    </recommendedName>
</protein>
<dbReference type="Gene3D" id="1.25.40.10">
    <property type="entry name" value="Tetratricopeptide repeat domain"/>
    <property type="match status" value="2"/>
</dbReference>
<dbReference type="Proteomes" id="UP000626109">
    <property type="component" value="Unassembled WGS sequence"/>
</dbReference>
<name>A0A813LND4_POLGL</name>
<dbReference type="InterPro" id="IPR002885">
    <property type="entry name" value="PPR_rpt"/>
</dbReference>
<dbReference type="InterPro" id="IPR011990">
    <property type="entry name" value="TPR-like_helical_dom_sf"/>
</dbReference>
<sequence>MPSTRASLNAVAFNAAISACESGGQWMLAVDLLGQMAGLGISCTTVTLGAAISACETSGQWQPALRLFAELDSRCSSARGGEGGLGLLERSVIACNSAISSCAVGAQWLTAVQLLVGMALVRIGADTLAFTAAIRACEQRHQWQAALQLFTEMACREVERDVVTFASSMRACEKAGRCLNRFQTLGHLSLRHLRTLRGSCDNINNKRRAEGSVRKEEEEPRLFL</sequence>
<organism evidence="2 3">
    <name type="scientific">Polarella glacialis</name>
    <name type="common">Dinoflagellate</name>
    <dbReference type="NCBI Taxonomy" id="89957"/>
    <lineage>
        <taxon>Eukaryota</taxon>
        <taxon>Sar</taxon>
        <taxon>Alveolata</taxon>
        <taxon>Dinophyceae</taxon>
        <taxon>Suessiales</taxon>
        <taxon>Suessiaceae</taxon>
        <taxon>Polarella</taxon>
    </lineage>
</organism>
<evidence type="ECO:0000256" key="1">
    <source>
        <dbReference type="ARBA" id="ARBA00022737"/>
    </source>
</evidence>
<reference evidence="2" key="1">
    <citation type="submission" date="2021-02" db="EMBL/GenBank/DDBJ databases">
        <authorList>
            <person name="Dougan E. K."/>
            <person name="Rhodes N."/>
            <person name="Thang M."/>
            <person name="Chan C."/>
        </authorList>
    </citation>
    <scope>NUCLEOTIDE SEQUENCE</scope>
</reference>
<evidence type="ECO:0000313" key="2">
    <source>
        <dbReference type="EMBL" id="CAE8734144.1"/>
    </source>
</evidence>
<comment type="caution">
    <text evidence="2">The sequence shown here is derived from an EMBL/GenBank/DDBJ whole genome shotgun (WGS) entry which is preliminary data.</text>
</comment>
<dbReference type="PANTHER" id="PTHR47936">
    <property type="entry name" value="PPR_LONG DOMAIN-CONTAINING PROTEIN"/>
    <property type="match status" value="1"/>
</dbReference>
<keyword evidence="1" id="KW-0677">Repeat</keyword>
<dbReference type="PANTHER" id="PTHR47936:SF1">
    <property type="entry name" value="PENTATRICOPEPTIDE REPEAT-CONTAINING PROTEIN GUN1, CHLOROPLASTIC"/>
    <property type="match status" value="1"/>
</dbReference>
<dbReference type="Pfam" id="PF01535">
    <property type="entry name" value="PPR"/>
    <property type="match status" value="2"/>
</dbReference>
<evidence type="ECO:0000313" key="3">
    <source>
        <dbReference type="Proteomes" id="UP000626109"/>
    </source>
</evidence>
<gene>
    <name evidence="2" type="ORF">PGLA2088_LOCUS47162</name>
</gene>
<dbReference type="PROSITE" id="PS51257">
    <property type="entry name" value="PROKAR_LIPOPROTEIN"/>
    <property type="match status" value="1"/>
</dbReference>
<dbReference type="AlphaFoldDB" id="A0A813LND4"/>
<accession>A0A813LND4</accession>
<dbReference type="EMBL" id="CAJNNW010036422">
    <property type="protein sequence ID" value="CAE8734144.1"/>
    <property type="molecule type" value="Genomic_DNA"/>
</dbReference>
<evidence type="ECO:0008006" key="4">
    <source>
        <dbReference type="Google" id="ProtNLM"/>
    </source>
</evidence>